<evidence type="ECO:0000313" key="8">
    <source>
        <dbReference type="EMBL" id="RUT03584.1"/>
    </source>
</evidence>
<dbReference type="PANTHER" id="PTHR30250:SF10">
    <property type="entry name" value="LIPOPOLYSACCHARIDE BIOSYNTHESIS PROTEIN WZXC"/>
    <property type="match status" value="1"/>
</dbReference>
<feature type="transmembrane region" description="Helical" evidence="7">
    <location>
        <begin position="152"/>
        <end position="173"/>
    </location>
</feature>
<dbReference type="OrthoDB" id="9770347at2"/>
<accession>A0A3S1CKY7</accession>
<comment type="similarity">
    <text evidence="2">Belongs to the polysaccharide synthase family.</text>
</comment>
<feature type="transmembrane region" description="Helical" evidence="7">
    <location>
        <begin position="91"/>
        <end position="114"/>
    </location>
</feature>
<organism evidence="8 9">
    <name type="scientific">Dulcicalothrix desertica PCC 7102</name>
    <dbReference type="NCBI Taxonomy" id="232991"/>
    <lineage>
        <taxon>Bacteria</taxon>
        <taxon>Bacillati</taxon>
        <taxon>Cyanobacteriota</taxon>
        <taxon>Cyanophyceae</taxon>
        <taxon>Nostocales</taxon>
        <taxon>Calotrichaceae</taxon>
        <taxon>Dulcicalothrix</taxon>
    </lineage>
</organism>
<sequence length="424" mass="47259">MIIDKIKRLLSDRFIRNIGWLGGAELFNRVARLATTVVLARTFTSYDYGVASLIFTIADFGYVLTINPGFGAKLVQASEDELESVCNTSYWLNWVVCILLFIFQCLAAFPIASFYKNSQLILPICVVATAYLFLPIFAIQANLIQRENRLKITAISTAVQLIFGNILTIILALGQMGSWAVILPVVMTIPINIIINLMNHSWRPPKSFTLDKWREITSFGLKMLGVNALSRLRMNLDYLLVGYFIGIEALGLYFFAFNAGLGISQSVINAFTSALYPELCSVQSDKVQMKKRFFRGLKTIALIVVPLVILQSSLAPLYVPIIFGKKWVEGIPILIVICLSAIPIALSRATSQLLQATNKTHLDFYWNLIFTGIFAVSLVIAVQYGIFAVACAVLISQLIAMPIFTIWVMRKVFTQQPDKIAVGK</sequence>
<keyword evidence="9" id="KW-1185">Reference proteome</keyword>
<keyword evidence="5 7" id="KW-1133">Transmembrane helix</keyword>
<evidence type="ECO:0000256" key="4">
    <source>
        <dbReference type="ARBA" id="ARBA00022692"/>
    </source>
</evidence>
<feature type="transmembrane region" description="Helical" evidence="7">
    <location>
        <begin position="331"/>
        <end position="350"/>
    </location>
</feature>
<feature type="transmembrane region" description="Helical" evidence="7">
    <location>
        <begin position="362"/>
        <end position="380"/>
    </location>
</feature>
<dbReference type="RefSeq" id="WP_127083529.1">
    <property type="nucleotide sequence ID" value="NZ_RSCL01000013.1"/>
</dbReference>
<dbReference type="EMBL" id="RSCL01000013">
    <property type="protein sequence ID" value="RUT03584.1"/>
    <property type="molecule type" value="Genomic_DNA"/>
</dbReference>
<feature type="transmembrane region" description="Helical" evidence="7">
    <location>
        <begin position="120"/>
        <end position="140"/>
    </location>
</feature>
<evidence type="ECO:0000256" key="6">
    <source>
        <dbReference type="ARBA" id="ARBA00023136"/>
    </source>
</evidence>
<dbReference type="PANTHER" id="PTHR30250">
    <property type="entry name" value="PST FAMILY PREDICTED COLANIC ACID TRANSPORTER"/>
    <property type="match status" value="1"/>
</dbReference>
<dbReference type="AlphaFoldDB" id="A0A3S1CKY7"/>
<reference evidence="8" key="2">
    <citation type="journal article" date="2019" name="Genome Biol. Evol.">
        <title>Day and night: Metabolic profiles and evolutionary relationships of six axenic non-marine cyanobacteria.</title>
        <authorList>
            <person name="Will S.E."/>
            <person name="Henke P."/>
            <person name="Boedeker C."/>
            <person name="Huang S."/>
            <person name="Brinkmann H."/>
            <person name="Rohde M."/>
            <person name="Jarek M."/>
            <person name="Friedl T."/>
            <person name="Seufert S."/>
            <person name="Schumacher M."/>
            <person name="Overmann J."/>
            <person name="Neumann-Schaal M."/>
            <person name="Petersen J."/>
        </authorList>
    </citation>
    <scope>NUCLEOTIDE SEQUENCE [LARGE SCALE GENOMIC DNA]</scope>
    <source>
        <strain evidence="8">PCC 7102</strain>
    </source>
</reference>
<evidence type="ECO:0000256" key="7">
    <source>
        <dbReference type="SAM" id="Phobius"/>
    </source>
</evidence>
<name>A0A3S1CKY7_9CYAN</name>
<protein>
    <submittedName>
        <fullName evidence="8">Lipopolysaccharide biosynthesis protein</fullName>
    </submittedName>
</protein>
<comment type="caution">
    <text evidence="8">The sequence shown here is derived from an EMBL/GenBank/DDBJ whole genome shotgun (WGS) entry which is preliminary data.</text>
</comment>
<keyword evidence="6 7" id="KW-0472">Membrane</keyword>
<feature type="transmembrane region" description="Helical" evidence="7">
    <location>
        <begin position="300"/>
        <end position="319"/>
    </location>
</feature>
<feature type="transmembrane region" description="Helical" evidence="7">
    <location>
        <begin position="238"/>
        <end position="256"/>
    </location>
</feature>
<comment type="subcellular location">
    <subcellularLocation>
        <location evidence="1">Cell membrane</location>
        <topology evidence="1">Multi-pass membrane protein</topology>
    </subcellularLocation>
</comment>
<feature type="transmembrane region" description="Helical" evidence="7">
    <location>
        <begin position="179"/>
        <end position="198"/>
    </location>
</feature>
<keyword evidence="4 7" id="KW-0812">Transmembrane</keyword>
<evidence type="ECO:0000256" key="2">
    <source>
        <dbReference type="ARBA" id="ARBA00007430"/>
    </source>
</evidence>
<dbReference type="Pfam" id="PF13440">
    <property type="entry name" value="Polysacc_synt_3"/>
    <property type="match status" value="1"/>
</dbReference>
<evidence type="ECO:0000256" key="1">
    <source>
        <dbReference type="ARBA" id="ARBA00004651"/>
    </source>
</evidence>
<dbReference type="InterPro" id="IPR050833">
    <property type="entry name" value="Poly_Biosynth_Transport"/>
</dbReference>
<reference evidence="8" key="1">
    <citation type="submission" date="2018-12" db="EMBL/GenBank/DDBJ databases">
        <authorList>
            <person name="Will S."/>
            <person name="Neumann-Schaal M."/>
            <person name="Henke P."/>
        </authorList>
    </citation>
    <scope>NUCLEOTIDE SEQUENCE</scope>
    <source>
        <strain evidence="8">PCC 7102</strain>
    </source>
</reference>
<evidence type="ECO:0000256" key="3">
    <source>
        <dbReference type="ARBA" id="ARBA00022475"/>
    </source>
</evidence>
<evidence type="ECO:0000313" key="9">
    <source>
        <dbReference type="Proteomes" id="UP000271624"/>
    </source>
</evidence>
<proteinExistence type="inferred from homology"/>
<evidence type="ECO:0000256" key="5">
    <source>
        <dbReference type="ARBA" id="ARBA00022989"/>
    </source>
</evidence>
<keyword evidence="3" id="KW-1003">Cell membrane</keyword>
<feature type="transmembrane region" description="Helical" evidence="7">
    <location>
        <begin position="386"/>
        <end position="409"/>
    </location>
</feature>
<dbReference type="CDD" id="cd13127">
    <property type="entry name" value="MATE_tuaB_like"/>
    <property type="match status" value="1"/>
</dbReference>
<gene>
    <name evidence="8" type="ORF">DSM106972_052230</name>
</gene>
<dbReference type="GO" id="GO:0005886">
    <property type="term" value="C:plasma membrane"/>
    <property type="evidence" value="ECO:0007669"/>
    <property type="project" value="UniProtKB-SubCell"/>
</dbReference>
<dbReference type="Proteomes" id="UP000271624">
    <property type="component" value="Unassembled WGS sequence"/>
</dbReference>